<dbReference type="GO" id="GO:0006629">
    <property type="term" value="P:lipid metabolic process"/>
    <property type="evidence" value="ECO:0007669"/>
    <property type="project" value="UniProtKB-ARBA"/>
</dbReference>
<organism evidence="7 8">
    <name type="scientific">Phycomyces blakesleeanus (strain ATCC 8743b / DSM 1359 / FGSC 10004 / NBRC 33097 / NRRL 1555)</name>
    <dbReference type="NCBI Taxonomy" id="763407"/>
    <lineage>
        <taxon>Eukaryota</taxon>
        <taxon>Fungi</taxon>
        <taxon>Fungi incertae sedis</taxon>
        <taxon>Mucoromycota</taxon>
        <taxon>Mucoromycotina</taxon>
        <taxon>Mucoromycetes</taxon>
        <taxon>Mucorales</taxon>
        <taxon>Phycomycetaceae</taxon>
        <taxon>Phycomyces</taxon>
    </lineage>
</organism>
<dbReference type="GO" id="GO:0016705">
    <property type="term" value="F:oxidoreductase activity, acting on paired donors, with incorporation or reduction of molecular oxygen"/>
    <property type="evidence" value="ECO:0007669"/>
    <property type="project" value="InterPro"/>
</dbReference>
<evidence type="ECO:0000256" key="1">
    <source>
        <dbReference type="ARBA" id="ARBA00010617"/>
    </source>
</evidence>
<dbReference type="STRING" id="763407.A0A162U1W2"/>
<evidence type="ECO:0000256" key="4">
    <source>
        <dbReference type="ARBA" id="ARBA00023004"/>
    </source>
</evidence>
<proteinExistence type="inferred from homology"/>
<dbReference type="PROSITE" id="PS00086">
    <property type="entry name" value="CYTOCHROME_P450"/>
    <property type="match status" value="1"/>
</dbReference>
<dbReference type="RefSeq" id="XP_018289693.1">
    <property type="nucleotide sequence ID" value="XM_018429063.1"/>
</dbReference>
<evidence type="ECO:0000256" key="3">
    <source>
        <dbReference type="ARBA" id="ARBA00023002"/>
    </source>
</evidence>
<dbReference type="InterPro" id="IPR002401">
    <property type="entry name" value="Cyt_P450_E_grp-I"/>
</dbReference>
<gene>
    <name evidence="7" type="ORF">PHYBLDRAFT_125872</name>
</gene>
<keyword evidence="3 6" id="KW-0560">Oxidoreductase</keyword>
<evidence type="ECO:0000313" key="8">
    <source>
        <dbReference type="Proteomes" id="UP000077315"/>
    </source>
</evidence>
<comment type="similarity">
    <text evidence="1 6">Belongs to the cytochrome P450 family.</text>
</comment>
<dbReference type="InterPro" id="IPR036396">
    <property type="entry name" value="Cyt_P450_sf"/>
</dbReference>
<dbReference type="GeneID" id="28989969"/>
<dbReference type="PRINTS" id="PR00385">
    <property type="entry name" value="P450"/>
</dbReference>
<dbReference type="GO" id="GO:0004497">
    <property type="term" value="F:monooxygenase activity"/>
    <property type="evidence" value="ECO:0007669"/>
    <property type="project" value="UniProtKB-KW"/>
</dbReference>
<dbReference type="InterPro" id="IPR017972">
    <property type="entry name" value="Cyt_P450_CS"/>
</dbReference>
<dbReference type="CDD" id="cd11064">
    <property type="entry name" value="CYP86A"/>
    <property type="match status" value="1"/>
</dbReference>
<keyword evidence="6" id="KW-0503">Monooxygenase</keyword>
<dbReference type="Gene3D" id="1.10.630.10">
    <property type="entry name" value="Cytochrome P450"/>
    <property type="match status" value="1"/>
</dbReference>
<dbReference type="GO" id="GO:0005506">
    <property type="term" value="F:iron ion binding"/>
    <property type="evidence" value="ECO:0007669"/>
    <property type="project" value="InterPro"/>
</dbReference>
<evidence type="ECO:0000313" key="7">
    <source>
        <dbReference type="EMBL" id="OAD71653.1"/>
    </source>
</evidence>
<evidence type="ECO:0000256" key="2">
    <source>
        <dbReference type="ARBA" id="ARBA00022723"/>
    </source>
</evidence>
<feature type="binding site" description="axial binding residue" evidence="5">
    <location>
        <position position="378"/>
    </location>
    <ligand>
        <name>heme</name>
        <dbReference type="ChEBI" id="CHEBI:30413"/>
    </ligand>
    <ligandPart>
        <name>Fe</name>
        <dbReference type="ChEBI" id="CHEBI:18248"/>
    </ligandPart>
</feature>
<evidence type="ECO:0000256" key="6">
    <source>
        <dbReference type="RuleBase" id="RU000461"/>
    </source>
</evidence>
<dbReference type="PANTHER" id="PTHR24296">
    <property type="entry name" value="CYTOCHROME P450"/>
    <property type="match status" value="1"/>
</dbReference>
<dbReference type="Proteomes" id="UP000077315">
    <property type="component" value="Unassembled WGS sequence"/>
</dbReference>
<name>A0A162U1W2_PHYB8</name>
<dbReference type="GO" id="GO:0020037">
    <property type="term" value="F:heme binding"/>
    <property type="evidence" value="ECO:0007669"/>
    <property type="project" value="InterPro"/>
</dbReference>
<evidence type="ECO:0000256" key="5">
    <source>
        <dbReference type="PIRSR" id="PIRSR602401-1"/>
    </source>
</evidence>
<dbReference type="InParanoid" id="A0A162U1W2"/>
<dbReference type="Pfam" id="PF00067">
    <property type="entry name" value="p450"/>
    <property type="match status" value="1"/>
</dbReference>
<dbReference type="AlphaFoldDB" id="A0A162U1W2"/>
<dbReference type="OrthoDB" id="1470350at2759"/>
<protein>
    <submittedName>
        <fullName evidence="7">Cytochrome P450 CYP5203</fullName>
    </submittedName>
</protein>
<dbReference type="PRINTS" id="PR00463">
    <property type="entry name" value="EP450I"/>
</dbReference>
<keyword evidence="2 5" id="KW-0479">Metal-binding</keyword>
<keyword evidence="4 5" id="KW-0408">Iron</keyword>
<dbReference type="VEuPathDB" id="FungiDB:PHYBLDRAFT_125872"/>
<reference evidence="8" key="1">
    <citation type="submission" date="2015-06" db="EMBL/GenBank/DDBJ databases">
        <title>Expansion of signal transduction pathways in fungi by whole-genome duplication.</title>
        <authorList>
            <consortium name="DOE Joint Genome Institute"/>
            <person name="Corrochano L.M."/>
            <person name="Kuo A."/>
            <person name="Marcet-Houben M."/>
            <person name="Polaino S."/>
            <person name="Salamov A."/>
            <person name="Villalobos J.M."/>
            <person name="Alvarez M.I."/>
            <person name="Avalos J."/>
            <person name="Benito E.P."/>
            <person name="Benoit I."/>
            <person name="Burger G."/>
            <person name="Camino L.P."/>
            <person name="Canovas D."/>
            <person name="Cerda-Olmedo E."/>
            <person name="Cheng J.-F."/>
            <person name="Dominguez A."/>
            <person name="Elias M."/>
            <person name="Eslava A.P."/>
            <person name="Glaser F."/>
            <person name="Grimwood J."/>
            <person name="Gutierrez G."/>
            <person name="Heitman J."/>
            <person name="Henrissat B."/>
            <person name="Iturriaga E.A."/>
            <person name="Lang B.F."/>
            <person name="Lavin J.L."/>
            <person name="Lee S."/>
            <person name="Li W."/>
            <person name="Lindquist E."/>
            <person name="Lopez-Garcia S."/>
            <person name="Luque E.M."/>
            <person name="Marcos A.T."/>
            <person name="Martin J."/>
            <person name="McCluskey K."/>
            <person name="Medina H.R."/>
            <person name="Miralles-Duran A."/>
            <person name="Miyazaki A."/>
            <person name="Munoz-Torres E."/>
            <person name="Oguiza J.A."/>
            <person name="Ohm R."/>
            <person name="Olmedo M."/>
            <person name="Orejas M."/>
            <person name="Ortiz-Castellanos L."/>
            <person name="Pisabarro A.G."/>
            <person name="Rodriguez-Romero J."/>
            <person name="Ruiz-Herrera J."/>
            <person name="Ruiz-Vazquez R."/>
            <person name="Sanz C."/>
            <person name="Schackwitz W."/>
            <person name="Schmutz J."/>
            <person name="Shahriari M."/>
            <person name="Shelest E."/>
            <person name="Silva-Franco F."/>
            <person name="Soanes D."/>
            <person name="Syed K."/>
            <person name="Tagua V.G."/>
            <person name="Talbot N.J."/>
            <person name="Thon M."/>
            <person name="De vries R.P."/>
            <person name="Wiebenga A."/>
            <person name="Yadav J.S."/>
            <person name="Braun E.L."/>
            <person name="Baker S."/>
            <person name="Garre V."/>
            <person name="Horwitz B."/>
            <person name="Torres-Martinez S."/>
            <person name="Idnurm A."/>
            <person name="Herrera-Estrella A."/>
            <person name="Gabaldon T."/>
            <person name="Grigoriev I.V."/>
        </authorList>
    </citation>
    <scope>NUCLEOTIDE SEQUENCE [LARGE SCALE GENOMIC DNA]</scope>
    <source>
        <strain evidence="8">NRRL 1555(-)</strain>
    </source>
</reference>
<keyword evidence="8" id="KW-1185">Reference proteome</keyword>
<dbReference type="EMBL" id="KV440985">
    <property type="protein sequence ID" value="OAD71653.1"/>
    <property type="molecule type" value="Genomic_DNA"/>
</dbReference>
<keyword evidence="5 6" id="KW-0349">Heme</keyword>
<sequence>MPSLGLPFSIATIDPQNIEYILKTNFTNYVKGPHFGYATEHLLGHGIFNADGEQWRWQRKVASHIFNVKNFRDQFTDVFVSKIDTMCESIFDKSIEEDLPIDFHDAMFRFTLDSFILLGFGVDLKALTTQGEVPFAVSFDKSQQYSFDRFTNPFIGITNTFRSIFRPWEKSIQQHVQTIDDFASNVINQRREELARGEMPTDLLSRFMGAKNENGKDLSKTELRDIVLNFIIAGRDTTAQALSWTFYNLALHPRVEEKLLREINEKIGNEKEHDAQQLYEIVKTMTYAHAVFHETLRLYPSVPENQKYALEDDIWPDGTPVCKGDYVGWSPYAQARSTAVWGPDASCFNPERWITPEGELRRESQGQWPVFHGGPRVCLGQNLATLEALIAIAFLLKRYRLSLLPGQVITYQTSLTLPMKNGMLVRVSKRQ</sequence>
<dbReference type="InterPro" id="IPR001128">
    <property type="entry name" value="Cyt_P450"/>
</dbReference>
<comment type="cofactor">
    <cofactor evidence="5">
        <name>heme</name>
        <dbReference type="ChEBI" id="CHEBI:30413"/>
    </cofactor>
</comment>
<dbReference type="SUPFAM" id="SSF48264">
    <property type="entry name" value="Cytochrome P450"/>
    <property type="match status" value="1"/>
</dbReference>
<accession>A0A162U1W2</accession>